<evidence type="ECO:0000256" key="1">
    <source>
        <dbReference type="SAM" id="Coils"/>
    </source>
</evidence>
<evidence type="ECO:0000313" key="3">
    <source>
        <dbReference type="EMBL" id="CDW77231.1"/>
    </source>
</evidence>
<feature type="region of interest" description="Disordered" evidence="2">
    <location>
        <begin position="249"/>
        <end position="269"/>
    </location>
</feature>
<dbReference type="AlphaFoldDB" id="A0A078A5P3"/>
<feature type="region of interest" description="Disordered" evidence="2">
    <location>
        <begin position="1169"/>
        <end position="1214"/>
    </location>
</feature>
<protein>
    <submittedName>
        <fullName evidence="3">Uncharacterized protein</fullName>
    </submittedName>
</protein>
<dbReference type="EMBL" id="CCKQ01005956">
    <property type="protein sequence ID" value="CDW77231.1"/>
    <property type="molecule type" value="Genomic_DNA"/>
</dbReference>
<reference evidence="3 4" key="1">
    <citation type="submission" date="2014-06" db="EMBL/GenBank/DDBJ databases">
        <authorList>
            <person name="Swart Estienne"/>
        </authorList>
    </citation>
    <scope>NUCLEOTIDE SEQUENCE [LARGE SCALE GENOMIC DNA]</scope>
    <source>
        <strain evidence="3 4">130c</strain>
    </source>
</reference>
<gene>
    <name evidence="3" type="primary">Contig896.g973</name>
    <name evidence="3" type="ORF">STYLEM_6190</name>
</gene>
<name>A0A078A5P3_STYLE</name>
<feature type="compositionally biased region" description="Basic and acidic residues" evidence="2">
    <location>
        <begin position="1178"/>
        <end position="1189"/>
    </location>
</feature>
<dbReference type="Proteomes" id="UP000039865">
    <property type="component" value="Unassembled WGS sequence"/>
</dbReference>
<feature type="compositionally biased region" description="Polar residues" evidence="2">
    <location>
        <begin position="22"/>
        <end position="32"/>
    </location>
</feature>
<dbReference type="InParanoid" id="A0A078A5P3"/>
<sequence length="1276" mass="146491">MNQGKQQSRERSLKSCKKLRPSGNSIFSAQGLNFFTPRPEDEIIGKLTHTKKRTKSKESRSSSKKRQLTRGEHHFQVTADIRNQSPKILKSIIKKKLTMKKNNGQQALTHQQVQKPLQHKENINIVIQPNTINPLTQSQGISSMNMSQGIPMSNAQLHQSQMNNSNAFQNFAKAAIQVSNSTKNQNAQVFFQPLVENSNLAKKLNQISNKTSNKQSRNPSAKARKNVNIITGQNTAPNNQQVFIVDQQSTNRNQSNSIGRDGSNSSGKKVRILQTYESPSILKDSKQNKFNIKNPVSQEKIQLQNIQAKGNNFFMSNQNHGSVDLSENSPKTMQKQSLGNINNMKYSEYLVTNAHEQLHQRSHPVTTTNAAFVSQMNKRQGQAATNLGLKSSTRHSSKRRYSKGLLVNEGGDAFDQLNHHHFQSYQQDPLPSDMMNSIGTVSQREFYKAAEILNQHALQLKLTSKNKKKKSKNYTMATSSIASGGSIEPLMSSHRHQLKIKPPKHSFNTQLKSNTNLQSPAKHPAFNSKNLVQQIVNSPVSSPSQNNQNNQLQHQQLSQSQHQQFLSNFTSKNSYNPQNYFQSAKLLQKQKQYQQQNIQKSRNSSNSNLLLIGGHSSATSPMIQNWHTQLGLSTNQNAFTDLMIGNQTLKNGIAGNLQANIVSQKQSKNKTQQQIIIPSLNNQNNGQSFDPSSIIKTAQDNSKQANSQQIQAAIIKKIQNNFQLSFTNSFNQNPGTLTTNNFNNQQNQQIQQSSQTEKISPIKNLKQPNFENEELRIKEYHDSQLNTKKIEEHEKKQKDLAESLRSIEKKMIDQLTDIQNSILDSNHSNSQSDITKKKAETFMKVFDELITKESPFQSIIQKLRKGFKDCIKDYENQNDQGKHFVKECEFKLKEKQVDFKRIEQDLRDVERNEQECRTQIQNMASQIDERDDQIENLEIELDHQRRKFKDLFKQQMRQPLNKGGNKPIIIQNDDQSMEHQDMYEQLQEALNENNELKQIAKEMQEELDYGKQRENKLMFFLFILKEKGFPISEVFEEEIKDIPTTRFSTHFDDEYKQMYYQIKCERKEARKEKRLELINGGFGIQRDEVLALSPLTERVFTYVKKRELRQSMIDRVAINFGNLSQNNSKPRIQNTASNIDFDQVPYLVDSQFSDSNYLPVTVQKAKAQKKPSIVPKLDLMRMPHQKDSDSSSDSLGQDSEGKPKRGPNPRQLKKIFDKYNIMTCARNIMQQEKDIKKRRRLLAEKRDRSFTSSSFKNSLVIVDQQSNKQSSKKKRQ</sequence>
<feature type="compositionally biased region" description="Polar residues" evidence="2">
    <location>
        <begin position="506"/>
        <end position="519"/>
    </location>
</feature>
<feature type="compositionally biased region" description="Basic residues" evidence="2">
    <location>
        <begin position="1204"/>
        <end position="1213"/>
    </location>
</feature>
<organism evidence="3 4">
    <name type="scientific">Stylonychia lemnae</name>
    <name type="common">Ciliate</name>
    <dbReference type="NCBI Taxonomy" id="5949"/>
    <lineage>
        <taxon>Eukaryota</taxon>
        <taxon>Sar</taxon>
        <taxon>Alveolata</taxon>
        <taxon>Ciliophora</taxon>
        <taxon>Intramacronucleata</taxon>
        <taxon>Spirotrichea</taxon>
        <taxon>Stichotrichia</taxon>
        <taxon>Sporadotrichida</taxon>
        <taxon>Oxytrichidae</taxon>
        <taxon>Stylonychinae</taxon>
        <taxon>Stylonychia</taxon>
    </lineage>
</organism>
<feature type="region of interest" description="Disordered" evidence="2">
    <location>
        <begin position="592"/>
        <end position="613"/>
    </location>
</feature>
<keyword evidence="1" id="KW-0175">Coiled coil</keyword>
<proteinExistence type="predicted"/>
<feature type="compositionally biased region" description="Low complexity" evidence="2">
    <location>
        <begin position="592"/>
        <end position="611"/>
    </location>
</feature>
<accession>A0A078A5P3</accession>
<feature type="coiled-coil region" evidence="1">
    <location>
        <begin position="892"/>
        <end position="1013"/>
    </location>
</feature>
<feature type="region of interest" description="Disordered" evidence="2">
    <location>
        <begin position="1244"/>
        <end position="1276"/>
    </location>
</feature>
<feature type="region of interest" description="Disordered" evidence="2">
    <location>
        <begin position="504"/>
        <end position="524"/>
    </location>
</feature>
<evidence type="ECO:0000313" key="4">
    <source>
        <dbReference type="Proteomes" id="UP000039865"/>
    </source>
</evidence>
<feature type="region of interest" description="Disordered" evidence="2">
    <location>
        <begin position="45"/>
        <end position="73"/>
    </location>
</feature>
<feature type="region of interest" description="Disordered" evidence="2">
    <location>
        <begin position="1"/>
        <end position="32"/>
    </location>
</feature>
<keyword evidence="4" id="KW-1185">Reference proteome</keyword>
<feature type="compositionally biased region" description="Polar residues" evidence="2">
    <location>
        <begin position="249"/>
        <end position="267"/>
    </location>
</feature>
<feature type="region of interest" description="Disordered" evidence="2">
    <location>
        <begin position="538"/>
        <end position="564"/>
    </location>
</feature>
<evidence type="ECO:0000256" key="2">
    <source>
        <dbReference type="SAM" id="MobiDB-lite"/>
    </source>
</evidence>